<organism evidence="2 3">
    <name type="scientific">Nocardioides marinisabuli</name>
    <dbReference type="NCBI Taxonomy" id="419476"/>
    <lineage>
        <taxon>Bacteria</taxon>
        <taxon>Bacillati</taxon>
        <taxon>Actinomycetota</taxon>
        <taxon>Actinomycetes</taxon>
        <taxon>Propionibacteriales</taxon>
        <taxon>Nocardioidaceae</taxon>
        <taxon>Nocardioides</taxon>
    </lineage>
</organism>
<evidence type="ECO:0000256" key="1">
    <source>
        <dbReference type="ARBA" id="ARBA00022801"/>
    </source>
</evidence>
<protein>
    <submittedName>
        <fullName evidence="2">2-haloacid dehalogenase</fullName>
        <ecNumber evidence="2">3.8.1.2</ecNumber>
    </submittedName>
</protein>
<dbReference type="SFLD" id="SFLDS00003">
    <property type="entry name" value="Haloacid_Dehalogenase"/>
    <property type="match status" value="1"/>
</dbReference>
<dbReference type="PANTHER" id="PTHR43316">
    <property type="entry name" value="HYDROLASE, HALOACID DELAHOGENASE-RELATED"/>
    <property type="match status" value="1"/>
</dbReference>
<dbReference type="InterPro" id="IPR023214">
    <property type="entry name" value="HAD_sf"/>
</dbReference>
<dbReference type="Pfam" id="PF00702">
    <property type="entry name" value="Hydrolase"/>
    <property type="match status" value="1"/>
</dbReference>
<dbReference type="InterPro" id="IPR051540">
    <property type="entry name" value="S-2-haloacid_dehalogenase"/>
</dbReference>
<dbReference type="Gene3D" id="1.10.150.240">
    <property type="entry name" value="Putative phosphatase, domain 2"/>
    <property type="match status" value="1"/>
</dbReference>
<comment type="caution">
    <text evidence="2">The sequence shown here is derived from an EMBL/GenBank/DDBJ whole genome shotgun (WGS) entry which is preliminary data.</text>
</comment>
<dbReference type="Proteomes" id="UP000516957">
    <property type="component" value="Unassembled WGS sequence"/>
</dbReference>
<sequence>MSQQQGQQSAPQPGQQQGAPRVVVLDVNETLSDLSPLDDAFVEVGLGAHERQAWFAGVLRDGFGLGLAGASAAFADVASGALRVRLLESGTPAEEVEQKVETVMGRFSTLRVHPDVPPGIRALRAAGLRIVTLTNGSTSVAEGLLERAGLRDHLDLLLSVEDAPAWKPAASAYEHALEECGVEAHEAMLVAVHPWDIDGAARAGLRTGWVDRSGRGAYPAYLRAPELSAPSLAELAGDLLTAELK</sequence>
<dbReference type="PANTHER" id="PTHR43316:SF3">
    <property type="entry name" value="HALOACID DEHALOGENASE, TYPE II (AFU_ORTHOLOGUE AFUA_2G07750)-RELATED"/>
    <property type="match status" value="1"/>
</dbReference>
<dbReference type="SFLD" id="SFLDG01129">
    <property type="entry name" value="C1.5:_HAD__Beta-PGM__Phosphata"/>
    <property type="match status" value="1"/>
</dbReference>
<dbReference type="InterPro" id="IPR036412">
    <property type="entry name" value="HAD-like_sf"/>
</dbReference>
<keyword evidence="3" id="KW-1185">Reference proteome</keyword>
<reference evidence="2 3" key="1">
    <citation type="submission" date="2020-07" db="EMBL/GenBank/DDBJ databases">
        <title>Sequencing the genomes of 1000 actinobacteria strains.</title>
        <authorList>
            <person name="Klenk H.-P."/>
        </authorList>
    </citation>
    <scope>NUCLEOTIDE SEQUENCE [LARGE SCALE GENOMIC DNA]</scope>
    <source>
        <strain evidence="2 3">DSM 18965</strain>
    </source>
</reference>
<dbReference type="EC" id="3.8.1.2" evidence="2"/>
<evidence type="ECO:0000313" key="3">
    <source>
        <dbReference type="Proteomes" id="UP000516957"/>
    </source>
</evidence>
<dbReference type="InterPro" id="IPR006328">
    <property type="entry name" value="2-HAD"/>
</dbReference>
<dbReference type="RefSeq" id="WP_179615550.1">
    <property type="nucleotide sequence ID" value="NZ_CP059163.1"/>
</dbReference>
<keyword evidence="1 2" id="KW-0378">Hydrolase</keyword>
<proteinExistence type="predicted"/>
<dbReference type="GO" id="GO:0018784">
    <property type="term" value="F:(S)-2-haloacid dehalogenase activity"/>
    <property type="evidence" value="ECO:0007669"/>
    <property type="project" value="UniProtKB-EC"/>
</dbReference>
<dbReference type="SUPFAM" id="SSF56784">
    <property type="entry name" value="HAD-like"/>
    <property type="match status" value="1"/>
</dbReference>
<evidence type="ECO:0000313" key="2">
    <source>
        <dbReference type="EMBL" id="NYD57853.1"/>
    </source>
</evidence>
<gene>
    <name evidence="2" type="ORF">BKA08_002091</name>
</gene>
<dbReference type="NCBIfam" id="TIGR01428">
    <property type="entry name" value="HAD_type_II"/>
    <property type="match status" value="1"/>
</dbReference>
<dbReference type="Gene3D" id="3.40.50.1000">
    <property type="entry name" value="HAD superfamily/HAD-like"/>
    <property type="match status" value="1"/>
</dbReference>
<dbReference type="AlphaFoldDB" id="A0A7Y9F1E3"/>
<dbReference type="EMBL" id="JACCBE010000001">
    <property type="protein sequence ID" value="NYD57853.1"/>
    <property type="molecule type" value="Genomic_DNA"/>
</dbReference>
<accession>A0A7Y9F1E3</accession>
<name>A0A7Y9F1E3_9ACTN</name>
<dbReference type="InterPro" id="IPR023198">
    <property type="entry name" value="PGP-like_dom2"/>
</dbReference>